<evidence type="ECO:0000313" key="2">
    <source>
        <dbReference type="Proteomes" id="UP000219338"/>
    </source>
</evidence>
<reference evidence="2" key="1">
    <citation type="journal article" date="2017" name="Nat. Ecol. Evol.">
        <title>Genome expansion and lineage-specific genetic innovations in the forest pathogenic fungi Armillaria.</title>
        <authorList>
            <person name="Sipos G."/>
            <person name="Prasanna A.N."/>
            <person name="Walter M.C."/>
            <person name="O'Connor E."/>
            <person name="Balint B."/>
            <person name="Krizsan K."/>
            <person name="Kiss B."/>
            <person name="Hess J."/>
            <person name="Varga T."/>
            <person name="Slot J."/>
            <person name="Riley R."/>
            <person name="Boka B."/>
            <person name="Rigling D."/>
            <person name="Barry K."/>
            <person name="Lee J."/>
            <person name="Mihaltcheva S."/>
            <person name="LaButti K."/>
            <person name="Lipzen A."/>
            <person name="Waldron R."/>
            <person name="Moloney N.M."/>
            <person name="Sperisen C."/>
            <person name="Kredics L."/>
            <person name="Vagvoelgyi C."/>
            <person name="Patrignani A."/>
            <person name="Fitzpatrick D."/>
            <person name="Nagy I."/>
            <person name="Doyle S."/>
            <person name="Anderson J.B."/>
            <person name="Grigoriev I.V."/>
            <person name="Gueldener U."/>
            <person name="Muensterkoetter M."/>
            <person name="Nagy L.G."/>
        </authorList>
    </citation>
    <scope>NUCLEOTIDE SEQUENCE [LARGE SCALE GENOMIC DNA]</scope>
    <source>
        <strain evidence="2">C18/9</strain>
    </source>
</reference>
<sequence>MTVSPIRHLRSCRSPLLDTLSLFLKEALLTEAKTRQQFGLTFSQKEKLTPLMEDPDMEADRISEDFRALQREARLEEYQVFGDGALFIDDGTAVTVNVGGQIAEERTRRELP</sequence>
<protein>
    <submittedName>
        <fullName evidence="1">Uncharacterized protein</fullName>
    </submittedName>
</protein>
<dbReference type="AlphaFoldDB" id="A0A284R211"/>
<keyword evidence="2" id="KW-1185">Reference proteome</keyword>
<name>A0A284R211_ARMOS</name>
<accession>A0A284R211</accession>
<dbReference type="EMBL" id="FUEG01000003">
    <property type="protein sequence ID" value="SJL02748.1"/>
    <property type="molecule type" value="Genomic_DNA"/>
</dbReference>
<organism evidence="1 2">
    <name type="scientific">Armillaria ostoyae</name>
    <name type="common">Armillaria root rot fungus</name>
    <dbReference type="NCBI Taxonomy" id="47428"/>
    <lineage>
        <taxon>Eukaryota</taxon>
        <taxon>Fungi</taxon>
        <taxon>Dikarya</taxon>
        <taxon>Basidiomycota</taxon>
        <taxon>Agaricomycotina</taxon>
        <taxon>Agaricomycetes</taxon>
        <taxon>Agaricomycetidae</taxon>
        <taxon>Agaricales</taxon>
        <taxon>Marasmiineae</taxon>
        <taxon>Physalacriaceae</taxon>
        <taxon>Armillaria</taxon>
    </lineage>
</organism>
<dbReference type="Proteomes" id="UP000219338">
    <property type="component" value="Unassembled WGS sequence"/>
</dbReference>
<proteinExistence type="predicted"/>
<gene>
    <name evidence="1" type="ORF">ARMOST_06084</name>
</gene>
<evidence type="ECO:0000313" key="1">
    <source>
        <dbReference type="EMBL" id="SJL02748.1"/>
    </source>
</evidence>